<dbReference type="EMBL" id="CP041666">
    <property type="protein sequence ID" value="QDP41982.1"/>
    <property type="molecule type" value="Genomic_DNA"/>
</dbReference>
<dbReference type="Proteomes" id="UP000315215">
    <property type="component" value="Chromosome"/>
</dbReference>
<evidence type="ECO:0000313" key="2">
    <source>
        <dbReference type="Proteomes" id="UP000315215"/>
    </source>
</evidence>
<name>A0A516KKR8_9BACI</name>
<dbReference type="RefSeq" id="WP_143897012.1">
    <property type="nucleotide sequence ID" value="NZ_CP041666.1"/>
</dbReference>
<reference evidence="1 2" key="1">
    <citation type="submission" date="2019-07" db="EMBL/GenBank/DDBJ databases">
        <authorList>
            <person name="Li J."/>
        </authorList>
    </citation>
    <scope>NUCLEOTIDE SEQUENCE [LARGE SCALE GENOMIC DNA]</scope>
    <source>
        <strain evidence="1 2">TKL69</strain>
    </source>
</reference>
<evidence type="ECO:0000313" key="1">
    <source>
        <dbReference type="EMBL" id="QDP41982.1"/>
    </source>
</evidence>
<proteinExistence type="predicted"/>
<dbReference type="KEGG" id="aqt:FN924_18495"/>
<accession>A0A516KKR8</accession>
<gene>
    <name evidence="1" type="ORF">FN924_18495</name>
</gene>
<protein>
    <submittedName>
        <fullName evidence="1">Uncharacterized protein</fullName>
    </submittedName>
</protein>
<organism evidence="1 2">
    <name type="scientific">Radiobacillus deserti</name>
    <dbReference type="NCBI Taxonomy" id="2594883"/>
    <lineage>
        <taxon>Bacteria</taxon>
        <taxon>Bacillati</taxon>
        <taxon>Bacillota</taxon>
        <taxon>Bacilli</taxon>
        <taxon>Bacillales</taxon>
        <taxon>Bacillaceae</taxon>
        <taxon>Radiobacillus</taxon>
    </lineage>
</organism>
<sequence>MTDNNNDSSKTLKTEKINNPDRKFAWMDKYIKQTGNVARMEAKKNGTYIIYEKDGQLVKEYPDGKILPLKDKSQDE</sequence>
<dbReference type="OrthoDB" id="2629863at2"/>
<keyword evidence="2" id="KW-1185">Reference proteome</keyword>
<dbReference type="AlphaFoldDB" id="A0A516KKR8"/>